<evidence type="ECO:0000256" key="1">
    <source>
        <dbReference type="ARBA" id="ARBA00004922"/>
    </source>
</evidence>
<sequence>MIRLFEWLTQESLDLHYSLEESGIHGTSIVLNDDGFLPEGIISPYTFFCEVEMDGSPLYFNQLEVPYLWQITGTNIEGEIWNRSSKRGVIHYHEPKYLRFVQSVDWLYPDGSIYMTDHYNKYGWVFARTYFFSDQQVSHKKYYTKSGQEVLSENILTGDILLNWKGKVYHFTKKVDFFLFYFKKSGLDLSSIWYNSLGMPFLISYYLGGEGRDILFWQENLADQLPGNMQIIFSGRTSRTKKVIVQDRSVYKKLLHLVEEKNKEMISFLNIIYPKLRENYSRKEILIVTNSDQIEGVETLTDNLSAYTFHIGALTSMSDKLQNIGQKENVLLYPNMSPKTMLDLLEQCDIYLDINHGNEVLSIVRLAFERSLLILAYDNTVHSPIFHHESGIFNHSKPQTLSDWLLNLDDYSQTISCWRSDLFPMTYRDYKQVLVSNVD</sequence>
<dbReference type="GO" id="GO:0016740">
    <property type="term" value="F:transferase activity"/>
    <property type="evidence" value="ECO:0007669"/>
    <property type="project" value="UniProtKB-KW"/>
</dbReference>
<evidence type="ECO:0000256" key="2">
    <source>
        <dbReference type="ARBA" id="ARBA00022475"/>
    </source>
</evidence>
<comment type="subunit">
    <text evidence="4">Forms a heterotetramer with 2 subunits each of GtfA and GtfB. Part of the accessory SecA2/SecY2 protein translocation apparatus.</text>
</comment>
<dbReference type="GO" id="GO:0005886">
    <property type="term" value="C:plasma membrane"/>
    <property type="evidence" value="ECO:0007669"/>
    <property type="project" value="UniProtKB-SubCell"/>
</dbReference>
<dbReference type="InterPro" id="IPR014268">
    <property type="entry name" value="GtfB"/>
</dbReference>
<gene>
    <name evidence="5" type="primary">gtf2</name>
    <name evidence="4" type="synonym">gtfB</name>
    <name evidence="5" type="ORF">SPLFYP13_00166</name>
</gene>
<proteinExistence type="inferred from homology"/>
<keyword evidence="2 4" id="KW-1003">Cell membrane</keyword>
<comment type="function">
    <text evidence="4">Required for polymorphic O-glycosylation of the serine-rich repeat protein in this bacteria. A stabilizing protein that is part of the accessory SecA2/SecY2 system specifically required to export serine-rich repeat cell wall proteins usually encoded upstream in the same operon. The GtfA-GtfB complex adds GlcNAc from UDP-GlcNAc to the substrate protein, attaching the first sugar residue. Stabilizes the glycosylation activity of GtfA. Has no N-acetylglucosaminyl transferase activity on its own.</text>
</comment>
<keyword evidence="3 4" id="KW-0472">Membrane</keyword>
<name>A0A6N2ZSU8_STRPA</name>
<dbReference type="EMBL" id="CACRUC010000014">
    <property type="protein sequence ID" value="VYT79772.1"/>
    <property type="molecule type" value="Genomic_DNA"/>
</dbReference>
<dbReference type="NCBIfam" id="TIGR02919">
    <property type="entry name" value="accessory Sec system glycosylation chaperone GtfB"/>
    <property type="match status" value="1"/>
</dbReference>
<comment type="subcellular location">
    <subcellularLocation>
        <location evidence="4">Cell membrane</location>
        <topology evidence="4">Peripheral membrane protein</topology>
    </subcellularLocation>
</comment>
<dbReference type="GO" id="GO:0031647">
    <property type="term" value="P:regulation of protein stability"/>
    <property type="evidence" value="ECO:0007669"/>
    <property type="project" value="UniProtKB-UniRule"/>
</dbReference>
<comment type="pathway">
    <text evidence="1 4">Protein modification; protein glycosylation.</text>
</comment>
<evidence type="ECO:0000313" key="5">
    <source>
        <dbReference type="EMBL" id="VYT79772.1"/>
    </source>
</evidence>
<reference evidence="5" key="1">
    <citation type="submission" date="2019-11" db="EMBL/GenBank/DDBJ databases">
        <authorList>
            <person name="Feng L."/>
        </authorList>
    </citation>
    <scope>NUCLEOTIDE SEQUENCE</scope>
    <source>
        <strain evidence="5">SparasanguinisLFYP13</strain>
    </source>
</reference>
<dbReference type="UniPathway" id="UPA00378"/>
<protein>
    <recommendedName>
        <fullName evidence="4">UDP-N-acetylglucosamine--peptide N-acetylglucosaminyltransferase stabilizing protein GtfB</fullName>
    </recommendedName>
    <alternativeName>
        <fullName evidence="4">Glycosyltransferase stabilizing protein GtfB</fullName>
    </alternativeName>
</protein>
<dbReference type="HAMAP" id="MF_01473">
    <property type="entry name" value="GtfB"/>
    <property type="match status" value="1"/>
</dbReference>
<dbReference type="GO" id="GO:0017122">
    <property type="term" value="C:protein N-acetylglucosaminyltransferase complex"/>
    <property type="evidence" value="ECO:0007669"/>
    <property type="project" value="UniProtKB-UniRule"/>
</dbReference>
<comment type="similarity">
    <text evidence="4">Belongs to the GtfB family.</text>
</comment>
<accession>A0A6N2ZSU8</accession>
<organism evidence="5">
    <name type="scientific">Streptococcus parasanguinis</name>
    <dbReference type="NCBI Taxonomy" id="1318"/>
    <lineage>
        <taxon>Bacteria</taxon>
        <taxon>Bacillati</taxon>
        <taxon>Bacillota</taxon>
        <taxon>Bacilli</taxon>
        <taxon>Lactobacillales</taxon>
        <taxon>Streptococcaceae</taxon>
        <taxon>Streptococcus</taxon>
    </lineage>
</organism>
<evidence type="ECO:0000256" key="4">
    <source>
        <dbReference type="HAMAP-Rule" id="MF_01473"/>
    </source>
</evidence>
<dbReference type="AlphaFoldDB" id="A0A6N2ZSU8"/>
<dbReference type="RefSeq" id="WP_156671715.1">
    <property type="nucleotide sequence ID" value="NZ_CACRUC010000014.1"/>
</dbReference>
<keyword evidence="5" id="KW-0808">Transferase</keyword>
<evidence type="ECO:0000256" key="3">
    <source>
        <dbReference type="ARBA" id="ARBA00023136"/>
    </source>
</evidence>